<organism evidence="2">
    <name type="scientific">viral metagenome</name>
    <dbReference type="NCBI Taxonomy" id="1070528"/>
    <lineage>
        <taxon>unclassified sequences</taxon>
        <taxon>metagenomes</taxon>
        <taxon>organismal metagenomes</taxon>
    </lineage>
</organism>
<feature type="compositionally biased region" description="Low complexity" evidence="1">
    <location>
        <begin position="195"/>
        <end position="208"/>
    </location>
</feature>
<accession>A0A6M3JHU5</accession>
<proteinExistence type="predicted"/>
<protein>
    <submittedName>
        <fullName evidence="2">Uncharacterized protein</fullName>
    </submittedName>
</protein>
<evidence type="ECO:0000313" key="2">
    <source>
        <dbReference type="EMBL" id="QJA69739.1"/>
    </source>
</evidence>
<evidence type="ECO:0000256" key="1">
    <source>
        <dbReference type="SAM" id="MobiDB-lite"/>
    </source>
</evidence>
<name>A0A6M3JHU5_9ZZZZ</name>
<dbReference type="AlphaFoldDB" id="A0A6M3JHU5"/>
<gene>
    <name evidence="2" type="ORF">MM415A04334_0009</name>
</gene>
<feature type="compositionally biased region" description="Low complexity" evidence="1">
    <location>
        <begin position="113"/>
        <end position="140"/>
    </location>
</feature>
<dbReference type="EMBL" id="MT141732">
    <property type="protein sequence ID" value="QJA69739.1"/>
    <property type="molecule type" value="Genomic_DNA"/>
</dbReference>
<sequence>MSLPDDYRDEYGNEETPQHIKEGISRFLKKLKEKNMQLQGNITNIQPAGGYDSQGGWINTFMMTINTQQGQVTGQIGSKSQQYPMQIGEPITVESTTTQHGVKFKKINPQYQQWGGQQQQNQGQYQGQQQSQGTQRGQQQNNDEKARGMVRHGVICAAIQRGQMKCETWGDVMTYTQFIMTGVIPQEQQNYGGNQAPDQYPDQQSQDPGFDDGSGIPF</sequence>
<feature type="region of interest" description="Disordered" evidence="1">
    <location>
        <begin position="188"/>
        <end position="218"/>
    </location>
</feature>
<reference evidence="2" key="1">
    <citation type="submission" date="2020-03" db="EMBL/GenBank/DDBJ databases">
        <title>The deep terrestrial virosphere.</title>
        <authorList>
            <person name="Holmfeldt K."/>
            <person name="Nilsson E."/>
            <person name="Simone D."/>
            <person name="Lopez-Fernandez M."/>
            <person name="Wu X."/>
            <person name="de Brujin I."/>
            <person name="Lundin D."/>
            <person name="Andersson A."/>
            <person name="Bertilsson S."/>
            <person name="Dopson M."/>
        </authorList>
    </citation>
    <scope>NUCLEOTIDE SEQUENCE</scope>
    <source>
        <strain evidence="2">MM415A04334</strain>
    </source>
</reference>
<feature type="region of interest" description="Disordered" evidence="1">
    <location>
        <begin position="113"/>
        <end position="146"/>
    </location>
</feature>